<keyword evidence="5" id="KW-0813">Transport</keyword>
<evidence type="ECO:0000256" key="13">
    <source>
        <dbReference type="ARBA" id="ARBA00023136"/>
    </source>
</evidence>
<evidence type="ECO:0000256" key="1">
    <source>
        <dbReference type="ARBA" id="ARBA00004225"/>
    </source>
</evidence>
<keyword evidence="7 16" id="KW-0812">Transmembrane</keyword>
<dbReference type="AlphaFoldDB" id="A0A343A3T3"/>
<dbReference type="PANTHER" id="PTHR11435:SF1">
    <property type="entry name" value="NADH-UBIQUINONE OXIDOREDUCTASE CHAIN 6"/>
    <property type="match status" value="1"/>
</dbReference>
<keyword evidence="6" id="KW-0679">Respiratory chain</keyword>
<evidence type="ECO:0000313" key="17">
    <source>
        <dbReference type="EMBL" id="AOY39211.1"/>
    </source>
</evidence>
<dbReference type="GO" id="GO:0008137">
    <property type="term" value="F:NADH dehydrogenase (ubiquinone) activity"/>
    <property type="evidence" value="ECO:0007669"/>
    <property type="project" value="UniProtKB-EC"/>
</dbReference>
<gene>
    <name evidence="17" type="primary">nad6</name>
</gene>
<reference evidence="17" key="1">
    <citation type="submission" date="2016-04" db="EMBL/GenBank/DDBJ databases">
        <title>Mitochondria of unsequenced beetle families.</title>
        <authorList>
            <person name="Linard B."/>
            <person name="Andujar C."/>
            <person name="Arribas P."/>
            <person name="Vogler A.P."/>
        </authorList>
    </citation>
    <scope>NUCLEOTIDE SEQUENCE</scope>
</reference>
<keyword evidence="9" id="KW-0249">Electron transport</keyword>
<keyword evidence="13 16" id="KW-0472">Membrane</keyword>
<evidence type="ECO:0000256" key="16">
    <source>
        <dbReference type="SAM" id="Phobius"/>
    </source>
</evidence>
<comment type="similarity">
    <text evidence="2">Belongs to the complex I subunit 6 family.</text>
</comment>
<comment type="subcellular location">
    <subcellularLocation>
        <location evidence="1">Mitochondrion membrane</location>
        <topology evidence="1">Multi-pass membrane protein</topology>
    </subcellularLocation>
</comment>
<evidence type="ECO:0000256" key="4">
    <source>
        <dbReference type="ARBA" id="ARBA00021095"/>
    </source>
</evidence>
<keyword evidence="8" id="KW-1278">Translocase</keyword>
<organism evidence="17">
    <name type="scientific">Usechus lacerta</name>
    <dbReference type="NCBI Taxonomy" id="296008"/>
    <lineage>
        <taxon>Eukaryota</taxon>
        <taxon>Metazoa</taxon>
        <taxon>Ecdysozoa</taxon>
        <taxon>Arthropoda</taxon>
        <taxon>Hexapoda</taxon>
        <taxon>Insecta</taxon>
        <taxon>Pterygota</taxon>
        <taxon>Neoptera</taxon>
        <taxon>Endopterygota</taxon>
        <taxon>Coleoptera</taxon>
        <taxon>Polyphaga</taxon>
        <taxon>Cucujiformia</taxon>
        <taxon>Zopheridae</taxon>
        <taxon>Zopherinae</taxon>
        <taxon>Usechini</taxon>
        <taxon>Usechus</taxon>
    </lineage>
</organism>
<dbReference type="PANTHER" id="PTHR11435">
    <property type="entry name" value="NADH UBIQUINONE OXIDOREDUCTASE SUBUNIT ND6"/>
    <property type="match status" value="1"/>
</dbReference>
<evidence type="ECO:0000256" key="7">
    <source>
        <dbReference type="ARBA" id="ARBA00022692"/>
    </source>
</evidence>
<evidence type="ECO:0000256" key="15">
    <source>
        <dbReference type="ARBA" id="ARBA00049551"/>
    </source>
</evidence>
<dbReference type="InterPro" id="IPR050269">
    <property type="entry name" value="ComplexI_Subunit6"/>
</dbReference>
<evidence type="ECO:0000256" key="6">
    <source>
        <dbReference type="ARBA" id="ARBA00022660"/>
    </source>
</evidence>
<feature type="transmembrane region" description="Helical" evidence="16">
    <location>
        <begin position="12"/>
        <end position="34"/>
    </location>
</feature>
<evidence type="ECO:0000256" key="3">
    <source>
        <dbReference type="ARBA" id="ARBA00012944"/>
    </source>
</evidence>
<evidence type="ECO:0000256" key="2">
    <source>
        <dbReference type="ARBA" id="ARBA00005698"/>
    </source>
</evidence>
<protein>
    <recommendedName>
        <fullName evidence="4">NADH-ubiquinone oxidoreductase chain 6</fullName>
        <ecNumber evidence="3">7.1.1.2</ecNumber>
    </recommendedName>
    <alternativeName>
        <fullName evidence="14">NADH dehydrogenase subunit 6</fullName>
    </alternativeName>
</protein>
<geneLocation type="mitochondrion" evidence="17"/>
<sequence length="166" mass="19904">MTMMFMNLMMSMIFIMITHPLTLGFILMIQTILISMITGNFNYNFWYSYILFLILIGGMLILFIYMTSVASNEKFNYNMKMMLMIIMFLMMIIILPNMLNFEFNMYMLNNEMTMFNKKMFTNMSINKYMIYPSNMILMFMIMYLFITLIAIVKITNINKGPLRQNN</sequence>
<evidence type="ECO:0000256" key="5">
    <source>
        <dbReference type="ARBA" id="ARBA00022448"/>
    </source>
</evidence>
<keyword evidence="10 16" id="KW-1133">Transmembrane helix</keyword>
<feature type="transmembrane region" description="Helical" evidence="16">
    <location>
        <begin position="46"/>
        <end position="69"/>
    </location>
</feature>
<evidence type="ECO:0000256" key="14">
    <source>
        <dbReference type="ARBA" id="ARBA00031019"/>
    </source>
</evidence>
<feature type="transmembrane region" description="Helical" evidence="16">
    <location>
        <begin position="128"/>
        <end position="152"/>
    </location>
</feature>
<name>A0A343A3T3_9CUCU</name>
<feature type="transmembrane region" description="Helical" evidence="16">
    <location>
        <begin position="81"/>
        <end position="99"/>
    </location>
</feature>
<evidence type="ECO:0000256" key="8">
    <source>
        <dbReference type="ARBA" id="ARBA00022967"/>
    </source>
</evidence>
<dbReference type="EC" id="7.1.1.2" evidence="3"/>
<evidence type="ECO:0000256" key="10">
    <source>
        <dbReference type="ARBA" id="ARBA00022989"/>
    </source>
</evidence>
<proteinExistence type="inferred from homology"/>
<accession>A0A343A3T3</accession>
<evidence type="ECO:0000256" key="12">
    <source>
        <dbReference type="ARBA" id="ARBA00023128"/>
    </source>
</evidence>
<dbReference type="EMBL" id="KX035136">
    <property type="protein sequence ID" value="AOY39211.1"/>
    <property type="molecule type" value="Genomic_DNA"/>
</dbReference>
<evidence type="ECO:0000256" key="9">
    <source>
        <dbReference type="ARBA" id="ARBA00022982"/>
    </source>
</evidence>
<dbReference type="GO" id="GO:0031966">
    <property type="term" value="C:mitochondrial membrane"/>
    <property type="evidence" value="ECO:0007669"/>
    <property type="project" value="UniProtKB-SubCell"/>
</dbReference>
<comment type="catalytic activity">
    <reaction evidence="15">
        <text>a ubiquinone + NADH + 5 H(+)(in) = a ubiquinol + NAD(+) + 4 H(+)(out)</text>
        <dbReference type="Rhea" id="RHEA:29091"/>
        <dbReference type="Rhea" id="RHEA-COMP:9565"/>
        <dbReference type="Rhea" id="RHEA-COMP:9566"/>
        <dbReference type="ChEBI" id="CHEBI:15378"/>
        <dbReference type="ChEBI" id="CHEBI:16389"/>
        <dbReference type="ChEBI" id="CHEBI:17976"/>
        <dbReference type="ChEBI" id="CHEBI:57540"/>
        <dbReference type="ChEBI" id="CHEBI:57945"/>
        <dbReference type="EC" id="7.1.1.2"/>
    </reaction>
</comment>
<evidence type="ECO:0000256" key="11">
    <source>
        <dbReference type="ARBA" id="ARBA00023027"/>
    </source>
</evidence>
<keyword evidence="12 17" id="KW-0496">Mitochondrion</keyword>
<keyword evidence="11" id="KW-0520">NAD</keyword>